<dbReference type="Proteomes" id="UP001218188">
    <property type="component" value="Unassembled WGS sequence"/>
</dbReference>
<comment type="caution">
    <text evidence="1">The sequence shown here is derived from an EMBL/GenBank/DDBJ whole genome shotgun (WGS) entry which is preliminary data.</text>
</comment>
<keyword evidence="2" id="KW-1185">Reference proteome</keyword>
<evidence type="ECO:0000313" key="1">
    <source>
        <dbReference type="EMBL" id="KAJ7037947.1"/>
    </source>
</evidence>
<dbReference type="AlphaFoldDB" id="A0AAD6T600"/>
<reference evidence="1" key="1">
    <citation type="submission" date="2023-03" db="EMBL/GenBank/DDBJ databases">
        <title>Massive genome expansion in bonnet fungi (Mycena s.s.) driven by repeated elements and novel gene families across ecological guilds.</title>
        <authorList>
            <consortium name="Lawrence Berkeley National Laboratory"/>
            <person name="Harder C.B."/>
            <person name="Miyauchi S."/>
            <person name="Viragh M."/>
            <person name="Kuo A."/>
            <person name="Thoen E."/>
            <person name="Andreopoulos B."/>
            <person name="Lu D."/>
            <person name="Skrede I."/>
            <person name="Drula E."/>
            <person name="Henrissat B."/>
            <person name="Morin E."/>
            <person name="Kohler A."/>
            <person name="Barry K."/>
            <person name="LaButti K."/>
            <person name="Morin E."/>
            <person name="Salamov A."/>
            <person name="Lipzen A."/>
            <person name="Mereny Z."/>
            <person name="Hegedus B."/>
            <person name="Baldrian P."/>
            <person name="Stursova M."/>
            <person name="Weitz H."/>
            <person name="Taylor A."/>
            <person name="Grigoriev I.V."/>
            <person name="Nagy L.G."/>
            <person name="Martin F."/>
            <person name="Kauserud H."/>
        </authorList>
    </citation>
    <scope>NUCLEOTIDE SEQUENCE</scope>
    <source>
        <strain evidence="1">CBHHK200</strain>
    </source>
</reference>
<organism evidence="1 2">
    <name type="scientific">Mycena alexandri</name>
    <dbReference type="NCBI Taxonomy" id="1745969"/>
    <lineage>
        <taxon>Eukaryota</taxon>
        <taxon>Fungi</taxon>
        <taxon>Dikarya</taxon>
        <taxon>Basidiomycota</taxon>
        <taxon>Agaricomycotina</taxon>
        <taxon>Agaricomycetes</taxon>
        <taxon>Agaricomycetidae</taxon>
        <taxon>Agaricales</taxon>
        <taxon>Marasmiineae</taxon>
        <taxon>Mycenaceae</taxon>
        <taxon>Mycena</taxon>
    </lineage>
</organism>
<name>A0AAD6T600_9AGAR</name>
<sequence length="63" mass="7435">MIARYLSCQIQMIWETPFSTTDPTFPCSLDRISGPLEDVDHMYIHDQPLAEQEHRPHRCRCDC</sequence>
<proteinExistence type="predicted"/>
<gene>
    <name evidence="1" type="ORF">C8F04DRAFT_1090744</name>
</gene>
<protein>
    <submittedName>
        <fullName evidence="1">Uncharacterized protein</fullName>
    </submittedName>
</protein>
<evidence type="ECO:0000313" key="2">
    <source>
        <dbReference type="Proteomes" id="UP001218188"/>
    </source>
</evidence>
<accession>A0AAD6T600</accession>
<dbReference type="EMBL" id="JARJCM010000034">
    <property type="protein sequence ID" value="KAJ7037947.1"/>
    <property type="molecule type" value="Genomic_DNA"/>
</dbReference>